<sequence>MAALQVVPSTNNQPLDIDDNQSKCRATSLSARSRSSPRRRSRTVPFPSGFASERTIPSATTRSGGTGARLVSASRCITPQRDCLLLLFFPIN</sequence>
<feature type="region of interest" description="Disordered" evidence="1">
    <location>
        <begin position="1"/>
        <end position="66"/>
    </location>
</feature>
<feature type="compositionally biased region" description="Low complexity" evidence="1">
    <location>
        <begin position="25"/>
        <end position="34"/>
    </location>
</feature>
<organism evidence="2 3">
    <name type="scientific">Diaporthe vaccinii</name>
    <dbReference type="NCBI Taxonomy" id="105482"/>
    <lineage>
        <taxon>Eukaryota</taxon>
        <taxon>Fungi</taxon>
        <taxon>Dikarya</taxon>
        <taxon>Ascomycota</taxon>
        <taxon>Pezizomycotina</taxon>
        <taxon>Sordariomycetes</taxon>
        <taxon>Sordariomycetidae</taxon>
        <taxon>Diaporthales</taxon>
        <taxon>Diaporthaceae</taxon>
        <taxon>Diaporthe</taxon>
        <taxon>Diaporthe eres species complex</taxon>
    </lineage>
</organism>
<comment type="caution">
    <text evidence="2">The sequence shown here is derived from an EMBL/GenBank/DDBJ whole genome shotgun (WGS) entry which is preliminary data.</text>
</comment>
<reference evidence="2 3" key="1">
    <citation type="submission" date="2024-03" db="EMBL/GenBank/DDBJ databases">
        <title>A high-quality draft genome sequence of Diaporthe vaccinii, a causative agent of upright dieback and viscid rot disease in cranberry plants.</title>
        <authorList>
            <person name="Sarrasin M."/>
            <person name="Lang B.F."/>
            <person name="Burger G."/>
        </authorList>
    </citation>
    <scope>NUCLEOTIDE SEQUENCE [LARGE SCALE GENOMIC DNA]</scope>
    <source>
        <strain evidence="2 3">IS7</strain>
    </source>
</reference>
<accession>A0ABR4F314</accession>
<dbReference type="Proteomes" id="UP001600888">
    <property type="component" value="Unassembled WGS sequence"/>
</dbReference>
<protein>
    <submittedName>
        <fullName evidence="2">Uncharacterized protein</fullName>
    </submittedName>
</protein>
<keyword evidence="3" id="KW-1185">Reference proteome</keyword>
<evidence type="ECO:0000313" key="3">
    <source>
        <dbReference type="Proteomes" id="UP001600888"/>
    </source>
</evidence>
<evidence type="ECO:0000256" key="1">
    <source>
        <dbReference type="SAM" id="MobiDB-lite"/>
    </source>
</evidence>
<name>A0ABR4F314_9PEZI</name>
<proteinExistence type="predicted"/>
<evidence type="ECO:0000313" key="2">
    <source>
        <dbReference type="EMBL" id="KAL2289077.1"/>
    </source>
</evidence>
<gene>
    <name evidence="2" type="ORF">FJTKL_02902</name>
</gene>
<dbReference type="EMBL" id="JBAWTH010000014">
    <property type="protein sequence ID" value="KAL2289077.1"/>
    <property type="molecule type" value="Genomic_DNA"/>
</dbReference>